<dbReference type="EMBL" id="CP015600">
    <property type="protein sequence ID" value="ANF84773.1"/>
    <property type="molecule type" value="Genomic_DNA"/>
</dbReference>
<name>A0A172YWW2_9PSED</name>
<organism evidence="1 2">
    <name type="scientific">Pseudomonas antarctica</name>
    <dbReference type="NCBI Taxonomy" id="219572"/>
    <lineage>
        <taxon>Bacteria</taxon>
        <taxon>Pseudomonadati</taxon>
        <taxon>Pseudomonadota</taxon>
        <taxon>Gammaproteobacteria</taxon>
        <taxon>Pseudomonadales</taxon>
        <taxon>Pseudomonadaceae</taxon>
        <taxon>Pseudomonas</taxon>
    </lineage>
</organism>
<dbReference type="STRING" id="219572.A7J50_1339"/>
<reference evidence="1 2" key="1">
    <citation type="submission" date="2016-05" db="EMBL/GenBank/DDBJ databases">
        <title>Complete genome sequence of Pseudomonas antarctica PAMC 27494.</title>
        <authorList>
            <person name="Lee J."/>
        </authorList>
    </citation>
    <scope>NUCLEOTIDE SEQUENCE [LARGE SCALE GENOMIC DNA]</scope>
    <source>
        <strain evidence="1 2">PAMC 27494</strain>
    </source>
</reference>
<dbReference type="AlphaFoldDB" id="A0A172YWW2"/>
<dbReference type="Proteomes" id="UP000077829">
    <property type="component" value="Chromosome"/>
</dbReference>
<gene>
    <name evidence="1" type="ORF">A7J50_1339</name>
</gene>
<protein>
    <submittedName>
        <fullName evidence="1">Uncharacterized protein</fullName>
    </submittedName>
</protein>
<accession>A0A172YWW2</accession>
<dbReference type="RefSeq" id="WP_064451091.1">
    <property type="nucleotide sequence ID" value="NZ_CP015600.1"/>
</dbReference>
<evidence type="ECO:0000313" key="1">
    <source>
        <dbReference type="EMBL" id="ANF84773.1"/>
    </source>
</evidence>
<dbReference type="KEGG" id="panr:A7J50_1339"/>
<dbReference type="PATRIC" id="fig|219572.3.peg.1365"/>
<evidence type="ECO:0000313" key="2">
    <source>
        <dbReference type="Proteomes" id="UP000077829"/>
    </source>
</evidence>
<sequence length="161" mass="18642">MTAYSNQIKLYLERYKKEVGDDGLIDAHAIAAWAYKNGLHKPNTKTIIDAIASDISQAFREEYRTNKNGQRYRAKHAVRSKKGNKTLSLWADIDDEQAPREHFVRSFAQRRQQIVGDCYQLKTDVDVYNMKDRAQEPIQIVLDFTYDVEELQLPFQDNAAA</sequence>
<proteinExistence type="predicted"/>